<gene>
    <name evidence="1" type="ORF">HPB49_007879</name>
</gene>
<proteinExistence type="predicted"/>
<keyword evidence="2" id="KW-1185">Reference proteome</keyword>
<name>A0ACB8DXG4_DERSI</name>
<accession>A0ACB8DXG4</accession>
<reference evidence="1" key="1">
    <citation type="submission" date="2020-05" db="EMBL/GenBank/DDBJ databases">
        <title>Large-scale comparative analyses of tick genomes elucidate their genetic diversity and vector capacities.</title>
        <authorList>
            <person name="Jia N."/>
            <person name="Wang J."/>
            <person name="Shi W."/>
            <person name="Du L."/>
            <person name="Sun Y."/>
            <person name="Zhan W."/>
            <person name="Jiang J."/>
            <person name="Wang Q."/>
            <person name="Zhang B."/>
            <person name="Ji P."/>
            <person name="Sakyi L.B."/>
            <person name="Cui X."/>
            <person name="Yuan T."/>
            <person name="Jiang B."/>
            <person name="Yang W."/>
            <person name="Lam T.T.-Y."/>
            <person name="Chang Q."/>
            <person name="Ding S."/>
            <person name="Wang X."/>
            <person name="Zhu J."/>
            <person name="Ruan X."/>
            <person name="Zhao L."/>
            <person name="Wei J."/>
            <person name="Que T."/>
            <person name="Du C."/>
            <person name="Cheng J."/>
            <person name="Dai P."/>
            <person name="Han X."/>
            <person name="Huang E."/>
            <person name="Gao Y."/>
            <person name="Liu J."/>
            <person name="Shao H."/>
            <person name="Ye R."/>
            <person name="Li L."/>
            <person name="Wei W."/>
            <person name="Wang X."/>
            <person name="Wang C."/>
            <person name="Yang T."/>
            <person name="Huo Q."/>
            <person name="Li W."/>
            <person name="Guo W."/>
            <person name="Chen H."/>
            <person name="Zhou L."/>
            <person name="Ni X."/>
            <person name="Tian J."/>
            <person name="Zhou Y."/>
            <person name="Sheng Y."/>
            <person name="Liu T."/>
            <person name="Pan Y."/>
            <person name="Xia L."/>
            <person name="Li J."/>
            <person name="Zhao F."/>
            <person name="Cao W."/>
        </authorList>
    </citation>
    <scope>NUCLEOTIDE SEQUENCE</scope>
    <source>
        <strain evidence="1">Dsil-2018</strain>
    </source>
</reference>
<protein>
    <submittedName>
        <fullName evidence="1">Uncharacterized protein</fullName>
    </submittedName>
</protein>
<organism evidence="1 2">
    <name type="scientific">Dermacentor silvarum</name>
    <name type="common">Tick</name>
    <dbReference type="NCBI Taxonomy" id="543639"/>
    <lineage>
        <taxon>Eukaryota</taxon>
        <taxon>Metazoa</taxon>
        <taxon>Ecdysozoa</taxon>
        <taxon>Arthropoda</taxon>
        <taxon>Chelicerata</taxon>
        <taxon>Arachnida</taxon>
        <taxon>Acari</taxon>
        <taxon>Parasitiformes</taxon>
        <taxon>Ixodida</taxon>
        <taxon>Ixodoidea</taxon>
        <taxon>Ixodidae</taxon>
        <taxon>Rhipicephalinae</taxon>
        <taxon>Dermacentor</taxon>
    </lineage>
</organism>
<comment type="caution">
    <text evidence="1">The sequence shown here is derived from an EMBL/GenBank/DDBJ whole genome shotgun (WGS) entry which is preliminary data.</text>
</comment>
<dbReference type="EMBL" id="CM023470">
    <property type="protein sequence ID" value="KAH7979029.1"/>
    <property type="molecule type" value="Genomic_DNA"/>
</dbReference>
<sequence>MWAARHSLTKRWKRQRHNRKLARRIAELNHEISEYVVKLSKENRLQVCDGLQGQLSVGKTWKLLRHLIDPAGSKTASNRLLTKVLNRYDGDSGRLMKALEDQYFQTERGQHPISREYTGPSNEDLDRPFTIPEMWTAIDESNKKSPPGRDAITYRLLANMSVHEPTHPLLPPPHVTPTIAILQITSSLPPEYIYPSRPSAAFNGLRNTTAMVTATYLQRLFVLQVLRDVSLEAGEGQVVAICGTSGSGKSTQLNLVVRFYDPCYVGQEETTMTEVVEMAKLVGMQKFFVSLPKGYETEIGEQGCQLSEGQSQRLAIA</sequence>
<evidence type="ECO:0000313" key="2">
    <source>
        <dbReference type="Proteomes" id="UP000821865"/>
    </source>
</evidence>
<evidence type="ECO:0000313" key="1">
    <source>
        <dbReference type="EMBL" id="KAH7979029.1"/>
    </source>
</evidence>
<dbReference type="Proteomes" id="UP000821865">
    <property type="component" value="Chromosome 1"/>
</dbReference>